<proteinExistence type="predicted"/>
<keyword evidence="7" id="KW-1185">Reference proteome</keyword>
<evidence type="ECO:0000259" key="5">
    <source>
        <dbReference type="Pfam" id="PF04310"/>
    </source>
</evidence>
<keyword evidence="1" id="KW-0963">Cytoplasm</keyword>
<evidence type="ECO:0000313" key="6">
    <source>
        <dbReference type="EMBL" id="GAL25569.1"/>
    </source>
</evidence>
<protein>
    <submittedName>
        <fullName evidence="6">Chromosome partition protein MukB</fullName>
    </submittedName>
</protein>
<comment type="caution">
    <text evidence="6">The sequence shown here is derived from an EMBL/GenBank/DDBJ whole genome shotgun (WGS) entry which is preliminary data.</text>
</comment>
<dbReference type="InterPro" id="IPR050308">
    <property type="entry name" value="MukB/SMC"/>
</dbReference>
<evidence type="ECO:0000313" key="7">
    <source>
        <dbReference type="Proteomes" id="UP000029223"/>
    </source>
</evidence>
<keyword evidence="3" id="KW-0226">DNA condensation</keyword>
<dbReference type="InterPro" id="IPR007406">
    <property type="entry name" value="MukB_N_dom"/>
</dbReference>
<reference evidence="7" key="2">
    <citation type="submission" date="2014-09" db="EMBL/GenBank/DDBJ databases">
        <authorList>
            <consortium name="NBRP consortium"/>
            <person name="Sawabe T."/>
            <person name="Meirelles P."/>
            <person name="Nakanishi M."/>
            <person name="Sayaka M."/>
            <person name="Hattori M."/>
            <person name="Ohkuma M."/>
        </authorList>
    </citation>
    <scope>NUCLEOTIDE SEQUENCE [LARGE SCALE GENOMIC DNA]</scope>
    <source>
        <strain evidence="7">JCM 19239</strain>
    </source>
</reference>
<accession>A0ABQ0J9X7</accession>
<feature type="domain" description="MukB N-terminal" evidence="5">
    <location>
        <begin position="1"/>
        <end position="171"/>
    </location>
</feature>
<dbReference type="PANTHER" id="PTHR42963:SF1">
    <property type="entry name" value="DUF4476 DOMAIN-CONTAINING PROTEIN"/>
    <property type="match status" value="1"/>
</dbReference>
<gene>
    <name evidence="6" type="ORF">JCM19239_510</name>
</gene>
<organism evidence="6 7">
    <name type="scientific">Vibrio variabilis</name>
    <dbReference type="NCBI Taxonomy" id="990271"/>
    <lineage>
        <taxon>Bacteria</taxon>
        <taxon>Pseudomonadati</taxon>
        <taxon>Pseudomonadota</taxon>
        <taxon>Gammaproteobacteria</taxon>
        <taxon>Vibrionales</taxon>
        <taxon>Vibrionaceae</taxon>
        <taxon>Vibrio</taxon>
    </lineage>
</organism>
<evidence type="ECO:0000256" key="2">
    <source>
        <dbReference type="ARBA" id="ARBA00022829"/>
    </source>
</evidence>
<evidence type="ECO:0000256" key="1">
    <source>
        <dbReference type="ARBA" id="ARBA00022490"/>
    </source>
</evidence>
<dbReference type="Pfam" id="PF04310">
    <property type="entry name" value="MukB"/>
    <property type="match status" value="1"/>
</dbReference>
<dbReference type="SUPFAM" id="SSF52540">
    <property type="entry name" value="P-loop containing nucleoside triphosphate hydrolases"/>
    <property type="match status" value="1"/>
</dbReference>
<dbReference type="PANTHER" id="PTHR42963">
    <property type="entry name" value="CHROMOSOME PARTITION PROTEIN MUKB"/>
    <property type="match status" value="1"/>
</dbReference>
<keyword evidence="4" id="KW-0238">DNA-binding</keyword>
<sequence>MLHFRNTTEAGSSQASRDKGLYGKLQPGTCYSALDVVNSRNQRVLFVVKLQQVAGRDKKVDIKPFIIQGLPSSVKPTDILIEAVSDNHARVRQINEVKESVSAMEGVHFKAFNSIVDYHAQMFEFGVLPKKLRNSSDRSKFYRLIEASLYGGISSAITRSLRDYLLPQNGGVKKAFQDMESALRENRLTLEAIKTTQADRDLFKHLITESTNYVAADYMRHANERRNKLETTMKLRGELFGSRQNADRSKRTA</sequence>
<dbReference type="Proteomes" id="UP000029223">
    <property type="component" value="Unassembled WGS sequence"/>
</dbReference>
<keyword evidence="2" id="KW-0159">Chromosome partition</keyword>
<reference evidence="7" key="1">
    <citation type="submission" date="2014-09" db="EMBL/GenBank/DDBJ databases">
        <title>Vibrio variabilis JCM 19239. (C206) whole genome shotgun sequence.</title>
        <authorList>
            <person name="Sawabe T."/>
            <person name="Meirelles P."/>
            <person name="Nakanishi M."/>
            <person name="Sayaka M."/>
            <person name="Hattori M."/>
            <person name="Ohkuma M."/>
        </authorList>
    </citation>
    <scope>NUCLEOTIDE SEQUENCE [LARGE SCALE GENOMIC DNA]</scope>
    <source>
        <strain evidence="7">JCM 19239</strain>
    </source>
</reference>
<evidence type="ECO:0000256" key="3">
    <source>
        <dbReference type="ARBA" id="ARBA00023067"/>
    </source>
</evidence>
<dbReference type="EMBL" id="BBMS01000011">
    <property type="protein sequence ID" value="GAL25569.1"/>
    <property type="molecule type" value="Genomic_DNA"/>
</dbReference>
<dbReference type="Gene3D" id="3.40.1140.10">
    <property type="match status" value="1"/>
</dbReference>
<evidence type="ECO:0000256" key="4">
    <source>
        <dbReference type="ARBA" id="ARBA00023125"/>
    </source>
</evidence>
<dbReference type="InterPro" id="IPR027417">
    <property type="entry name" value="P-loop_NTPase"/>
</dbReference>
<name>A0ABQ0J9X7_9VIBR</name>